<evidence type="ECO:0000313" key="2">
    <source>
        <dbReference type="Proteomes" id="UP000266841"/>
    </source>
</evidence>
<dbReference type="AlphaFoldDB" id="K0RLE8"/>
<protein>
    <submittedName>
        <fullName evidence="1">Uncharacterized protein</fullName>
    </submittedName>
</protein>
<sequence>CLTIFDGVAVVGRDEGRPLGADVVAPAVGLPLGADVPAPTETVGDEVCPVVGPEAGDIRSCRLPTPLDAAYDAAYCIATDPSALACTVVSLAEEADAATAISNLNLNIAISLAGHLREPLHRAKPGPPLILGARLLRRYQSSNYDQRSCRPSPSIRYISLGDSEAQEQSHKSAHESALWSITRFIIPPQHDTLCDP</sequence>
<dbReference type="Proteomes" id="UP000266841">
    <property type="component" value="Unassembled WGS sequence"/>
</dbReference>
<evidence type="ECO:0000313" key="1">
    <source>
        <dbReference type="EMBL" id="EJK54015.1"/>
    </source>
</evidence>
<gene>
    <name evidence="1" type="ORF">THAOC_26437</name>
</gene>
<keyword evidence="2" id="KW-1185">Reference proteome</keyword>
<name>K0RLE8_THAOC</name>
<accession>K0RLE8</accession>
<organism evidence="1 2">
    <name type="scientific">Thalassiosira oceanica</name>
    <name type="common">Marine diatom</name>
    <dbReference type="NCBI Taxonomy" id="159749"/>
    <lineage>
        <taxon>Eukaryota</taxon>
        <taxon>Sar</taxon>
        <taxon>Stramenopiles</taxon>
        <taxon>Ochrophyta</taxon>
        <taxon>Bacillariophyta</taxon>
        <taxon>Coscinodiscophyceae</taxon>
        <taxon>Thalassiosirophycidae</taxon>
        <taxon>Thalassiosirales</taxon>
        <taxon>Thalassiosiraceae</taxon>
        <taxon>Thalassiosira</taxon>
    </lineage>
</organism>
<reference evidence="1 2" key="1">
    <citation type="journal article" date="2012" name="Genome Biol.">
        <title>Genome and low-iron response of an oceanic diatom adapted to chronic iron limitation.</title>
        <authorList>
            <person name="Lommer M."/>
            <person name="Specht M."/>
            <person name="Roy A.S."/>
            <person name="Kraemer L."/>
            <person name="Andreson R."/>
            <person name="Gutowska M.A."/>
            <person name="Wolf J."/>
            <person name="Bergner S.V."/>
            <person name="Schilhabel M.B."/>
            <person name="Klostermeier U.C."/>
            <person name="Beiko R.G."/>
            <person name="Rosenstiel P."/>
            <person name="Hippler M."/>
            <person name="Laroche J."/>
        </authorList>
    </citation>
    <scope>NUCLEOTIDE SEQUENCE [LARGE SCALE GENOMIC DNA]</scope>
    <source>
        <strain evidence="1 2">CCMP1005</strain>
    </source>
</reference>
<proteinExistence type="predicted"/>
<dbReference type="EMBL" id="AGNL01036525">
    <property type="protein sequence ID" value="EJK54015.1"/>
    <property type="molecule type" value="Genomic_DNA"/>
</dbReference>
<feature type="non-terminal residue" evidence="1">
    <location>
        <position position="1"/>
    </location>
</feature>
<comment type="caution">
    <text evidence="1">The sequence shown here is derived from an EMBL/GenBank/DDBJ whole genome shotgun (WGS) entry which is preliminary data.</text>
</comment>